<protein>
    <submittedName>
        <fullName evidence="2">Transcriptional regulator GlxA family with amidase domain</fullName>
    </submittedName>
</protein>
<dbReference type="PANTHER" id="PTHR43130:SF3">
    <property type="entry name" value="HTH-TYPE TRANSCRIPTIONAL REGULATOR RV1931C"/>
    <property type="match status" value="1"/>
</dbReference>
<proteinExistence type="predicted"/>
<accession>A0ABS2SNX6</accession>
<reference evidence="2" key="1">
    <citation type="submission" date="2021-01" db="EMBL/GenBank/DDBJ databases">
        <title>Genomic Encyclopedia of Type Strains, Phase IV (KMG-IV): sequencing the most valuable type-strain genomes for metagenomic binning, comparative biology and taxonomic classification.</title>
        <authorList>
            <person name="Goeker M."/>
        </authorList>
    </citation>
    <scope>NUCLEOTIDE SEQUENCE</scope>
    <source>
        <strain evidence="2">DSM 21943</strain>
    </source>
</reference>
<comment type="caution">
    <text evidence="2">The sequence shown here is derived from an EMBL/GenBank/DDBJ whole genome shotgun (WGS) entry which is preliminary data.</text>
</comment>
<dbReference type="InterPro" id="IPR029062">
    <property type="entry name" value="Class_I_gatase-like"/>
</dbReference>
<name>A0ABS2SNX6_9BACI</name>
<evidence type="ECO:0000259" key="1">
    <source>
        <dbReference type="Pfam" id="PF01965"/>
    </source>
</evidence>
<dbReference type="PANTHER" id="PTHR43130">
    <property type="entry name" value="ARAC-FAMILY TRANSCRIPTIONAL REGULATOR"/>
    <property type="match status" value="1"/>
</dbReference>
<keyword evidence="3" id="KW-1185">Reference proteome</keyword>
<dbReference type="EMBL" id="JAFBCV010000001">
    <property type="protein sequence ID" value="MBM7837217.1"/>
    <property type="molecule type" value="Genomic_DNA"/>
</dbReference>
<dbReference type="SUPFAM" id="SSF52317">
    <property type="entry name" value="Class I glutamine amidotransferase-like"/>
    <property type="match status" value="1"/>
</dbReference>
<organism evidence="2 3">
    <name type="scientific">Shouchella xiaoxiensis</name>
    <dbReference type="NCBI Taxonomy" id="766895"/>
    <lineage>
        <taxon>Bacteria</taxon>
        <taxon>Bacillati</taxon>
        <taxon>Bacillota</taxon>
        <taxon>Bacilli</taxon>
        <taxon>Bacillales</taxon>
        <taxon>Bacillaceae</taxon>
        <taxon>Shouchella</taxon>
    </lineage>
</organism>
<dbReference type="RefSeq" id="WP_035417601.1">
    <property type="nucleotide sequence ID" value="NZ_JAFBCV010000001.1"/>
</dbReference>
<dbReference type="Gene3D" id="3.40.50.880">
    <property type="match status" value="1"/>
</dbReference>
<dbReference type="InterPro" id="IPR002818">
    <property type="entry name" value="DJ-1/PfpI"/>
</dbReference>
<dbReference type="Proteomes" id="UP001179280">
    <property type="component" value="Unassembled WGS sequence"/>
</dbReference>
<evidence type="ECO:0000313" key="3">
    <source>
        <dbReference type="Proteomes" id="UP001179280"/>
    </source>
</evidence>
<dbReference type="CDD" id="cd03139">
    <property type="entry name" value="GATase1_PfpI_2"/>
    <property type="match status" value="1"/>
</dbReference>
<feature type="domain" description="DJ-1/PfpI" evidence="1">
    <location>
        <begin position="6"/>
        <end position="185"/>
    </location>
</feature>
<gene>
    <name evidence="2" type="ORF">JOC54_000448</name>
</gene>
<sequence length="207" mass="22689">MKSYHVGILLFDYVDALDFAGPYEVFNVTTYEDGDVKKLFRNTLEEKPFLVHTVSHDGKQVTVHNGLKVTPDFSFSNSPLFDVVIIPGGPLKAMEGVSQNQEIIEWVAGYKDKLVASVCTGAFFVAQAGLLNGKKATTNRVALRLLEKQYPAITVVQDARFVDEGTVVTSAGISAGIDMALHLVKRLLDEETANRTAYTMELTEADA</sequence>
<evidence type="ECO:0000313" key="2">
    <source>
        <dbReference type="EMBL" id="MBM7837217.1"/>
    </source>
</evidence>
<dbReference type="Pfam" id="PF01965">
    <property type="entry name" value="DJ-1_PfpI"/>
    <property type="match status" value="1"/>
</dbReference>
<dbReference type="InterPro" id="IPR052158">
    <property type="entry name" value="INH-QAR"/>
</dbReference>